<evidence type="ECO:0000313" key="4">
    <source>
        <dbReference type="Proteomes" id="UP000324897"/>
    </source>
</evidence>
<reference evidence="3 4" key="1">
    <citation type="journal article" date="2019" name="Sci. Rep.">
        <title>A high-quality genome of Eragrostis curvula grass provides insights into Poaceae evolution and supports new strategies to enhance forage quality.</title>
        <authorList>
            <person name="Carballo J."/>
            <person name="Santos B.A.C.M."/>
            <person name="Zappacosta D."/>
            <person name="Garbus I."/>
            <person name="Selva J.P."/>
            <person name="Gallo C.A."/>
            <person name="Diaz A."/>
            <person name="Albertini E."/>
            <person name="Caccamo M."/>
            <person name="Echenique V."/>
        </authorList>
    </citation>
    <scope>NUCLEOTIDE SEQUENCE [LARGE SCALE GENOMIC DNA]</scope>
    <source>
        <strain evidence="4">cv. Victoria</strain>
        <tissue evidence="3">Leaf</tissue>
    </source>
</reference>
<feature type="chain" id="PRO_5023875364" evidence="2">
    <location>
        <begin position="18"/>
        <end position="164"/>
    </location>
</feature>
<evidence type="ECO:0000256" key="2">
    <source>
        <dbReference type="SAM" id="SignalP"/>
    </source>
</evidence>
<comment type="caution">
    <text evidence="3">The sequence shown here is derived from an EMBL/GenBank/DDBJ whole genome shotgun (WGS) entry which is preliminary data.</text>
</comment>
<evidence type="ECO:0000313" key="3">
    <source>
        <dbReference type="EMBL" id="TVU08059.1"/>
    </source>
</evidence>
<gene>
    <name evidence="3" type="ORF">EJB05_41444</name>
</gene>
<organism evidence="3 4">
    <name type="scientific">Eragrostis curvula</name>
    <name type="common">weeping love grass</name>
    <dbReference type="NCBI Taxonomy" id="38414"/>
    <lineage>
        <taxon>Eukaryota</taxon>
        <taxon>Viridiplantae</taxon>
        <taxon>Streptophyta</taxon>
        <taxon>Embryophyta</taxon>
        <taxon>Tracheophyta</taxon>
        <taxon>Spermatophyta</taxon>
        <taxon>Magnoliopsida</taxon>
        <taxon>Liliopsida</taxon>
        <taxon>Poales</taxon>
        <taxon>Poaceae</taxon>
        <taxon>PACMAD clade</taxon>
        <taxon>Chloridoideae</taxon>
        <taxon>Eragrostideae</taxon>
        <taxon>Eragrostidinae</taxon>
        <taxon>Eragrostis</taxon>
    </lineage>
</organism>
<keyword evidence="4" id="KW-1185">Reference proteome</keyword>
<proteinExistence type="predicted"/>
<dbReference type="Proteomes" id="UP000324897">
    <property type="component" value="Chromosome 3"/>
</dbReference>
<sequence>MPLVAAIICLHCYLCFSAGDRGASYDGGDSVGGGTTSYLFSNPILPDRPPSCAIILPPFFPPFSSPEDEGTDGGTPMARSDERPLDLEGDISGDFVLPFRAGVSRKKIPSPFDGGKSRTNQKKQLLESIGFGGSFEEASVLVSDLSVAFSPDDLVVPVNFVKTF</sequence>
<dbReference type="AlphaFoldDB" id="A0A5J9T9Q6"/>
<keyword evidence="2" id="KW-0732">Signal</keyword>
<dbReference type="Gramene" id="TVU08059">
    <property type="protein sequence ID" value="TVU08059"/>
    <property type="gene ID" value="EJB05_41444"/>
</dbReference>
<feature type="region of interest" description="Disordered" evidence="1">
    <location>
        <begin position="64"/>
        <end position="86"/>
    </location>
</feature>
<evidence type="ECO:0000256" key="1">
    <source>
        <dbReference type="SAM" id="MobiDB-lite"/>
    </source>
</evidence>
<accession>A0A5J9T9Q6</accession>
<dbReference type="EMBL" id="RWGY01000039">
    <property type="protein sequence ID" value="TVU08059.1"/>
    <property type="molecule type" value="Genomic_DNA"/>
</dbReference>
<name>A0A5J9T9Q6_9POAL</name>
<protein>
    <submittedName>
        <fullName evidence="3">Uncharacterized protein</fullName>
    </submittedName>
</protein>
<feature type="signal peptide" evidence="2">
    <location>
        <begin position="1"/>
        <end position="17"/>
    </location>
</feature>